<evidence type="ECO:0000256" key="1">
    <source>
        <dbReference type="ARBA" id="ARBA00022723"/>
    </source>
</evidence>
<evidence type="ECO:0000259" key="3">
    <source>
        <dbReference type="Pfam" id="PF08797"/>
    </source>
</evidence>
<dbReference type="AlphaFoldDB" id="A0A396ET92"/>
<dbReference type="EMBL" id="QSDG01000014">
    <property type="protein sequence ID" value="RGY67532.1"/>
    <property type="molecule type" value="Genomic_DNA"/>
</dbReference>
<organism evidence="4 5">
    <name type="scientific">Bacteroides fragilis</name>
    <dbReference type="NCBI Taxonomy" id="817"/>
    <lineage>
        <taxon>Bacteria</taxon>
        <taxon>Pseudomonadati</taxon>
        <taxon>Bacteroidota</taxon>
        <taxon>Bacteroidia</taxon>
        <taxon>Bacteroidales</taxon>
        <taxon>Bacteroidaceae</taxon>
        <taxon>Bacteroides</taxon>
    </lineage>
</organism>
<keyword evidence="2" id="KW-0378">Hydrolase</keyword>
<dbReference type="Pfam" id="PF08797">
    <property type="entry name" value="HIRAN"/>
    <property type="match status" value="1"/>
</dbReference>
<accession>A0A396ET92</accession>
<evidence type="ECO:0000313" key="5">
    <source>
        <dbReference type="Proteomes" id="UP000284614"/>
    </source>
</evidence>
<reference evidence="4 5" key="1">
    <citation type="submission" date="2018-08" db="EMBL/GenBank/DDBJ databases">
        <title>A genome reference for cultivated species of the human gut microbiota.</title>
        <authorList>
            <person name="Zou Y."/>
            <person name="Xue W."/>
            <person name="Luo G."/>
        </authorList>
    </citation>
    <scope>NUCLEOTIDE SEQUENCE [LARGE SCALE GENOMIC DNA]</scope>
    <source>
        <strain evidence="4 5">OF01-1</strain>
    </source>
</reference>
<dbReference type="Proteomes" id="UP000284614">
    <property type="component" value="Unassembled WGS sequence"/>
</dbReference>
<keyword evidence="1" id="KW-0479">Metal-binding</keyword>
<dbReference type="RefSeq" id="WP_005821786.1">
    <property type="nucleotide sequence ID" value="NZ_CABKOU010000001.1"/>
</dbReference>
<evidence type="ECO:0000313" key="4">
    <source>
        <dbReference type="EMBL" id="RGY67532.1"/>
    </source>
</evidence>
<proteinExistence type="predicted"/>
<dbReference type="InterPro" id="IPR014905">
    <property type="entry name" value="HIRAN"/>
</dbReference>
<name>A0A396ET92_BACFG</name>
<protein>
    <recommendedName>
        <fullName evidence="3">HIRAN domain-containing protein</fullName>
    </recommendedName>
</protein>
<sequence length="171" mass="19552">MEWIIMGLLVFIVAVILILKSDWQNEKDKILKSQEHISRRNELTESQQYYIGDKCIGLSARKGYGKFPIAGAYYRDLPITMVGKFNGYAIAQTDNEYDQYAIAVYNDAGIHIGFLPRGNKKQHSYIIDEGEDKRVHAYGYLAWHGSGMYGEVCVETDKNAVTKRNKPYITD</sequence>
<feature type="domain" description="HIRAN" evidence="3">
    <location>
        <begin position="92"/>
        <end position="134"/>
    </location>
</feature>
<gene>
    <name evidence="4" type="ORF">DXA27_15750</name>
</gene>
<evidence type="ECO:0000256" key="2">
    <source>
        <dbReference type="ARBA" id="ARBA00022801"/>
    </source>
</evidence>
<dbReference type="Gene3D" id="3.30.70.2330">
    <property type="match status" value="1"/>
</dbReference>
<comment type="caution">
    <text evidence="4">The sequence shown here is derived from an EMBL/GenBank/DDBJ whole genome shotgun (WGS) entry which is preliminary data.</text>
</comment>